<sequence length="96" mass="10517">MPAPIAPIAMTALRLGAVAAAAWYVRSRTQAKPKHVWREQALDDLPEGVDLTSDKSEAERNAHAAARVRRVIRLGDGPGLEIDIATLGRIRLRRVD</sequence>
<gene>
    <name evidence="2" type="ORF">HMH01_00985</name>
</gene>
<evidence type="ECO:0000313" key="2">
    <source>
        <dbReference type="EMBL" id="NNU78999.1"/>
    </source>
</evidence>
<accession>A0A849KQ92</accession>
<keyword evidence="1" id="KW-1133">Transmembrane helix</keyword>
<dbReference type="RefSeq" id="WP_171321609.1">
    <property type="nucleotide sequence ID" value="NZ_JABFBC010000001.1"/>
</dbReference>
<dbReference type="EMBL" id="JABFBC010000001">
    <property type="protein sequence ID" value="NNU78999.1"/>
    <property type="molecule type" value="Genomic_DNA"/>
</dbReference>
<organism evidence="2 3">
    <name type="scientific">Halovulum dunhuangense</name>
    <dbReference type="NCBI Taxonomy" id="1505036"/>
    <lineage>
        <taxon>Bacteria</taxon>
        <taxon>Pseudomonadati</taxon>
        <taxon>Pseudomonadota</taxon>
        <taxon>Alphaproteobacteria</taxon>
        <taxon>Rhodobacterales</taxon>
        <taxon>Paracoccaceae</taxon>
        <taxon>Halovulum</taxon>
    </lineage>
</organism>
<keyword evidence="3" id="KW-1185">Reference proteome</keyword>
<name>A0A849KQ92_9RHOB</name>
<proteinExistence type="predicted"/>
<evidence type="ECO:0000256" key="1">
    <source>
        <dbReference type="SAM" id="Phobius"/>
    </source>
</evidence>
<keyword evidence="1" id="KW-0812">Transmembrane</keyword>
<reference evidence="2 3" key="1">
    <citation type="submission" date="2020-05" db="EMBL/GenBank/DDBJ databases">
        <title>Gimesia benthica sp. nov., a novel planctomycete isolated from a deep-sea water sample of the Northwest Indian Ocean.</title>
        <authorList>
            <person name="Wang J."/>
            <person name="Ruan C."/>
            <person name="Song L."/>
            <person name="Zhu Y."/>
            <person name="Li A."/>
            <person name="Zheng X."/>
            <person name="Wang L."/>
            <person name="Lu Z."/>
            <person name="Huang Y."/>
            <person name="Du W."/>
            <person name="Zhou Y."/>
            <person name="Huang L."/>
            <person name="Dai X."/>
        </authorList>
    </citation>
    <scope>NUCLEOTIDE SEQUENCE [LARGE SCALE GENOMIC DNA]</scope>
    <source>
        <strain evidence="2 3">YYQ-30</strain>
    </source>
</reference>
<dbReference type="AlphaFoldDB" id="A0A849KQ92"/>
<keyword evidence="1" id="KW-0472">Membrane</keyword>
<dbReference type="Proteomes" id="UP000572377">
    <property type="component" value="Unassembled WGS sequence"/>
</dbReference>
<protein>
    <submittedName>
        <fullName evidence="2">Uncharacterized protein</fullName>
    </submittedName>
</protein>
<evidence type="ECO:0000313" key="3">
    <source>
        <dbReference type="Proteomes" id="UP000572377"/>
    </source>
</evidence>
<feature type="transmembrane region" description="Helical" evidence="1">
    <location>
        <begin position="6"/>
        <end position="25"/>
    </location>
</feature>
<comment type="caution">
    <text evidence="2">The sequence shown here is derived from an EMBL/GenBank/DDBJ whole genome shotgun (WGS) entry which is preliminary data.</text>
</comment>